<comment type="caution">
    <text evidence="3">The sequence shown here is derived from an EMBL/GenBank/DDBJ whole genome shotgun (WGS) entry which is preliminary data.</text>
</comment>
<reference evidence="4" key="1">
    <citation type="journal article" date="2019" name="Int. J. Syst. Evol. Microbiol.">
        <title>The Global Catalogue of Microorganisms (GCM) 10K type strain sequencing project: providing services to taxonomists for standard genome sequencing and annotation.</title>
        <authorList>
            <consortium name="The Broad Institute Genomics Platform"/>
            <consortium name="The Broad Institute Genome Sequencing Center for Infectious Disease"/>
            <person name="Wu L."/>
            <person name="Ma J."/>
        </authorList>
    </citation>
    <scope>NUCLEOTIDE SEQUENCE [LARGE SCALE GENOMIC DNA]</scope>
    <source>
        <strain evidence="4">KCTC 12848</strain>
    </source>
</reference>
<dbReference type="EMBL" id="JBHSJB010000017">
    <property type="protein sequence ID" value="MFC5055826.1"/>
    <property type="molecule type" value="Genomic_DNA"/>
</dbReference>
<dbReference type="PANTHER" id="PTHR43293">
    <property type="entry name" value="ACETATE COA-TRANSFERASE YDIF"/>
    <property type="match status" value="1"/>
</dbReference>
<dbReference type="PANTHER" id="PTHR43293:SF3">
    <property type="entry name" value="CHOLESTEROL RING-CLEAVING HYDROLASE IPDB SUBUNIT"/>
    <property type="match status" value="1"/>
</dbReference>
<feature type="region of interest" description="Disordered" evidence="2">
    <location>
        <begin position="304"/>
        <end position="348"/>
    </location>
</feature>
<accession>A0ABV9Y599</accession>
<feature type="compositionally biased region" description="Basic and acidic residues" evidence="2">
    <location>
        <begin position="331"/>
        <end position="343"/>
    </location>
</feature>
<keyword evidence="4" id="KW-1185">Reference proteome</keyword>
<sequence length="588" mass="61955">MSAPEVAADVDELVARHVRHGMHLHFSATMSRPNALLNAVARRFRGTRGLTVSVPAVHSNAHALALAGAVDLMITGFLGETYPTPRPCPLYRDVLAGEPFTLEAWSLLTLTQRLVAAGSGQPAAATSALLGTWLAEGKEHALAPAADPWTGEPVALLRPLRPDLTLVHGACADRRGNVVLCRPSGEGPWAAYAARLGVIASVERIVDDAVVDAHPQDVVIPGQRVLGLCEAPFGAHPQSLRTQGIGGVPGYRDDYAFLSATALACADPGTARTWFDEWIDLDGGHGAYLDRLGPDRLAALTRDDGLTRDDAPGPTRAGARVGPVRAGARTDPARVDARTDPARARTNPAPATRREALVVLGARAVARQVRERGFDTVLAGIGASHLAAWLAADLLRREGREIALVAELGFYGTRPHEGDVFLFSQRHADRSQQLSSIGEVLGGMVAANDRCLGVLAAAEIDESGDVNTSFLPDGGWLTGSGGAHDIAASCDCVVVAASGRHRYVPKVAAVTTSGRRVLTAVTEFGVFRRESGDAPFHLDSALDPGAARSLVAERTGWGCDTSGAVAEEPVRPDELAVLRALDPEGHYR</sequence>
<organism evidence="3 4">
    <name type="scientific">Saccharothrix xinjiangensis</name>
    <dbReference type="NCBI Taxonomy" id="204798"/>
    <lineage>
        <taxon>Bacteria</taxon>
        <taxon>Bacillati</taxon>
        <taxon>Actinomycetota</taxon>
        <taxon>Actinomycetes</taxon>
        <taxon>Pseudonocardiales</taxon>
        <taxon>Pseudonocardiaceae</taxon>
        <taxon>Saccharothrix</taxon>
    </lineage>
</organism>
<keyword evidence="3" id="KW-0808">Transferase</keyword>
<evidence type="ECO:0000313" key="4">
    <source>
        <dbReference type="Proteomes" id="UP001595833"/>
    </source>
</evidence>
<dbReference type="Proteomes" id="UP001595833">
    <property type="component" value="Unassembled WGS sequence"/>
</dbReference>
<gene>
    <name evidence="3" type="ORF">ACFPFM_18955</name>
</gene>
<proteinExistence type="inferred from homology"/>
<dbReference type="Pfam" id="PF01144">
    <property type="entry name" value="CoA_trans"/>
    <property type="match status" value="1"/>
</dbReference>
<protein>
    <submittedName>
        <fullName evidence="3">CoA transferase subunit A</fullName>
    </submittedName>
</protein>
<evidence type="ECO:0000256" key="2">
    <source>
        <dbReference type="SAM" id="MobiDB-lite"/>
    </source>
</evidence>
<comment type="similarity">
    <text evidence="1">Belongs to the 3-oxoacid CoA-transferase subunit B family.</text>
</comment>
<feature type="compositionally biased region" description="Low complexity" evidence="2">
    <location>
        <begin position="316"/>
        <end position="329"/>
    </location>
</feature>
<dbReference type="SMART" id="SM00882">
    <property type="entry name" value="CoA_trans"/>
    <property type="match status" value="1"/>
</dbReference>
<dbReference type="Gene3D" id="3.40.1080.10">
    <property type="entry name" value="Glutaconate Coenzyme A-transferase"/>
    <property type="match status" value="2"/>
</dbReference>
<dbReference type="RefSeq" id="WP_344040869.1">
    <property type="nucleotide sequence ID" value="NZ_BAAAKE010000025.1"/>
</dbReference>
<name>A0ABV9Y599_9PSEU</name>
<evidence type="ECO:0000256" key="1">
    <source>
        <dbReference type="ARBA" id="ARBA00007047"/>
    </source>
</evidence>
<dbReference type="InterPro" id="IPR004165">
    <property type="entry name" value="CoA_trans_fam_I"/>
</dbReference>
<evidence type="ECO:0000313" key="3">
    <source>
        <dbReference type="EMBL" id="MFC5055826.1"/>
    </source>
</evidence>
<dbReference type="SUPFAM" id="SSF100950">
    <property type="entry name" value="NagB/RpiA/CoA transferase-like"/>
    <property type="match status" value="2"/>
</dbReference>
<dbReference type="InterPro" id="IPR037171">
    <property type="entry name" value="NagB/RpiA_transferase-like"/>
</dbReference>
<dbReference type="GO" id="GO:0016740">
    <property type="term" value="F:transferase activity"/>
    <property type="evidence" value="ECO:0007669"/>
    <property type="project" value="UniProtKB-KW"/>
</dbReference>